<dbReference type="RefSeq" id="WP_166255019.1">
    <property type="nucleotide sequence ID" value="NZ_JAAMOW010000004.1"/>
</dbReference>
<comment type="caution">
    <text evidence="1">The sequence shown here is derived from an EMBL/GenBank/DDBJ whole genome shotgun (WGS) entry which is preliminary data.</text>
</comment>
<dbReference type="Pfam" id="PF04237">
    <property type="entry name" value="YjbR"/>
    <property type="match status" value="1"/>
</dbReference>
<dbReference type="GO" id="GO:0003677">
    <property type="term" value="F:DNA binding"/>
    <property type="evidence" value="ECO:0007669"/>
    <property type="project" value="UniProtKB-KW"/>
</dbReference>
<evidence type="ECO:0000313" key="2">
    <source>
        <dbReference type="Proteomes" id="UP000472676"/>
    </source>
</evidence>
<proteinExistence type="predicted"/>
<dbReference type="InterPro" id="IPR038056">
    <property type="entry name" value="YjbR-like_sf"/>
</dbReference>
<organism evidence="1 2">
    <name type="scientific">Solimonas terrae</name>
    <dbReference type="NCBI Taxonomy" id="1396819"/>
    <lineage>
        <taxon>Bacteria</taxon>
        <taxon>Pseudomonadati</taxon>
        <taxon>Pseudomonadota</taxon>
        <taxon>Gammaproteobacteria</taxon>
        <taxon>Nevskiales</taxon>
        <taxon>Nevskiaceae</taxon>
        <taxon>Solimonas</taxon>
    </lineage>
</organism>
<dbReference type="EMBL" id="JAAMOW010000004">
    <property type="protein sequence ID" value="NGY04843.1"/>
    <property type="molecule type" value="Genomic_DNA"/>
</dbReference>
<keyword evidence="1" id="KW-0238">DNA-binding</keyword>
<evidence type="ECO:0000313" key="1">
    <source>
        <dbReference type="EMBL" id="NGY04843.1"/>
    </source>
</evidence>
<keyword evidence="2" id="KW-1185">Reference proteome</keyword>
<accession>A0A6M2BRW6</accession>
<sequence length="110" mass="12310">MKLATIRKQALALPEVTEEPHFHYTSFRVAGKIFVTAPHEETHIHVFVGEEERERTLTLYPEFAEKLMWGARAAGLRIALAAARPAAVSALLRKAWTHKAPKRLQGALDA</sequence>
<protein>
    <submittedName>
        <fullName evidence="1">MmcQ/YjbR family DNA-binding protein</fullName>
    </submittedName>
</protein>
<dbReference type="AlphaFoldDB" id="A0A6M2BRW6"/>
<dbReference type="SUPFAM" id="SSF142906">
    <property type="entry name" value="YjbR-like"/>
    <property type="match status" value="1"/>
</dbReference>
<dbReference type="Proteomes" id="UP000472676">
    <property type="component" value="Unassembled WGS sequence"/>
</dbReference>
<name>A0A6M2BRW6_9GAMM</name>
<dbReference type="InterPro" id="IPR058532">
    <property type="entry name" value="YjbR/MT2646/Rv2570-like"/>
</dbReference>
<gene>
    <name evidence="1" type="ORF">G7Y85_08700</name>
</gene>
<reference evidence="1 2" key="1">
    <citation type="journal article" date="2014" name="Int. J. Syst. Evol. Microbiol.">
        <title>Solimonas terrae sp. nov., isolated from soil.</title>
        <authorList>
            <person name="Kim S.J."/>
            <person name="Moon J.Y."/>
            <person name="Weon H.Y."/>
            <person name="Ahn J.H."/>
            <person name="Chen W.M."/>
            <person name="Kwon S.W."/>
        </authorList>
    </citation>
    <scope>NUCLEOTIDE SEQUENCE [LARGE SCALE GENOMIC DNA]</scope>
    <source>
        <strain evidence="1 2">KIS83-12</strain>
    </source>
</reference>